<evidence type="ECO:0000313" key="2">
    <source>
        <dbReference type="EMBL" id="ARU04472.1"/>
    </source>
</evidence>
<dbReference type="GO" id="GO:0002098">
    <property type="term" value="P:tRNA wobble uridine modification"/>
    <property type="evidence" value="ECO:0007669"/>
    <property type="project" value="TreeGrafter"/>
</dbReference>
<name>A0A1Y0EME4_9BURK</name>
<proteinExistence type="predicted"/>
<dbReference type="InterPro" id="IPR027417">
    <property type="entry name" value="P-loop_NTPase"/>
</dbReference>
<dbReference type="GO" id="GO:0005525">
    <property type="term" value="F:GTP binding"/>
    <property type="evidence" value="ECO:0007669"/>
    <property type="project" value="InterPro"/>
</dbReference>
<organism evidence="2 3">
    <name type="scientific">Comamonas serinivorans</name>
    <dbReference type="NCBI Taxonomy" id="1082851"/>
    <lineage>
        <taxon>Bacteria</taxon>
        <taxon>Pseudomonadati</taxon>
        <taxon>Pseudomonadota</taxon>
        <taxon>Betaproteobacteria</taxon>
        <taxon>Burkholderiales</taxon>
        <taxon>Comamonadaceae</taxon>
        <taxon>Comamonas</taxon>
    </lineage>
</organism>
<dbReference type="KEGG" id="cser:CCO03_07100"/>
<dbReference type="RefSeq" id="WP_087279111.1">
    <property type="nucleotide sequence ID" value="NZ_CP021455.1"/>
</dbReference>
<dbReference type="Gene3D" id="3.40.50.300">
    <property type="entry name" value="P-loop containing nucleotide triphosphate hydrolases"/>
    <property type="match status" value="1"/>
</dbReference>
<gene>
    <name evidence="2" type="ORF">CCO03_07100</name>
</gene>
<evidence type="ECO:0000313" key="3">
    <source>
        <dbReference type="Proteomes" id="UP000196138"/>
    </source>
</evidence>
<reference evidence="2 3" key="1">
    <citation type="submission" date="2017-05" db="EMBL/GenBank/DDBJ databases">
        <authorList>
            <person name="Song R."/>
            <person name="Chenine A.L."/>
            <person name="Ruprecht R.M."/>
        </authorList>
    </citation>
    <scope>NUCLEOTIDE SEQUENCE [LARGE SCALE GENOMIC DNA]</scope>
    <source>
        <strain evidence="2 3">DSM 26136</strain>
    </source>
</reference>
<dbReference type="PANTHER" id="PTHR42714:SF2">
    <property type="entry name" value="TRNA MODIFICATION GTPASE GTPBP3, MITOCHONDRIAL"/>
    <property type="match status" value="1"/>
</dbReference>
<dbReference type="Pfam" id="PF01926">
    <property type="entry name" value="MMR_HSR1"/>
    <property type="match status" value="1"/>
</dbReference>
<dbReference type="AlphaFoldDB" id="A0A1Y0EME4"/>
<sequence length="426" mass="46460">MILKDGVTPGDRWGEAAQAVGSVLPARLHDLARLRLLAEAGPWPVVTVVGKYNHGKSRLLNELMGQAAFAVADRRETTVLAEQRHAQVRWLDAPGLDADVAQGDDGHAHDAAWLQSDIRLFVHAAQEGELDASERGLLHALQQDGRRTQRQTLWVLTQIDQLADEAEQGQVMAALATQAPDVTWQPVSSTRHHQGLAGNKRLLLEKSGFPALKAALTQALARVPDARMHEAAVLHGELREQLGQLAADRQRALAALQAEQAAQRTRFEHDLTAVLAQVGKGMQAVLDVPGPDHSLTPDSFENQFKVTPGKLERNRLQVAYSKACLAINAILIKHGVVELPLAQQTRVKSLDSVMVAVLGVSVKYRQDLHRLFCTPEGRDGLWHDFARYFEVSAEREALVLRIAEAGAALRAVQQAVAAQAQLEAAP</sequence>
<dbReference type="PANTHER" id="PTHR42714">
    <property type="entry name" value="TRNA MODIFICATION GTPASE GTPBP3"/>
    <property type="match status" value="1"/>
</dbReference>
<evidence type="ECO:0000259" key="1">
    <source>
        <dbReference type="Pfam" id="PF01926"/>
    </source>
</evidence>
<protein>
    <recommendedName>
        <fullName evidence="1">G domain-containing protein</fullName>
    </recommendedName>
</protein>
<dbReference type="EMBL" id="CP021455">
    <property type="protein sequence ID" value="ARU04472.1"/>
    <property type="molecule type" value="Genomic_DNA"/>
</dbReference>
<dbReference type="InterPro" id="IPR006073">
    <property type="entry name" value="GTP-bd"/>
</dbReference>
<feature type="domain" description="G" evidence="1">
    <location>
        <begin position="46"/>
        <end position="143"/>
    </location>
</feature>
<dbReference type="GO" id="GO:0005737">
    <property type="term" value="C:cytoplasm"/>
    <property type="evidence" value="ECO:0007669"/>
    <property type="project" value="TreeGrafter"/>
</dbReference>
<dbReference type="Proteomes" id="UP000196138">
    <property type="component" value="Chromosome"/>
</dbReference>
<keyword evidence="3" id="KW-1185">Reference proteome</keyword>
<dbReference type="GO" id="GO:0030488">
    <property type="term" value="P:tRNA methylation"/>
    <property type="evidence" value="ECO:0007669"/>
    <property type="project" value="TreeGrafter"/>
</dbReference>
<dbReference type="SUPFAM" id="SSF52540">
    <property type="entry name" value="P-loop containing nucleoside triphosphate hydrolases"/>
    <property type="match status" value="1"/>
</dbReference>
<dbReference type="OrthoDB" id="238366at2"/>
<accession>A0A1Y0EME4</accession>